<dbReference type="RefSeq" id="WP_132028361.1">
    <property type="nucleotide sequence ID" value="NZ_SMAI01000001.1"/>
</dbReference>
<feature type="domain" description="Dimethylamine monooxygenase subunit DmmA-like N-terminal" evidence="8">
    <location>
        <begin position="5"/>
        <end position="122"/>
    </location>
</feature>
<sequence length="195" mass="21233">MTDQGIKSRPKYQRLALDPSGRHHLLLIDGPALSSEAADAGFDIAACETWIVIRRSAVPPEPILAEAPGAIRPFRSTAHLFSALQDRLARETMGLRIYAAGTEDFLWDIHGIADQAGMSRQELRFCHVGSKARRIFCVHCRTITAGVKTSIVACSGCGASLFVRDHFSRRLAAFMGVQVDAEAPGEVPDAEEIYA</sequence>
<dbReference type="InterPro" id="IPR054582">
    <property type="entry name" value="DmmA-like_N"/>
</dbReference>
<dbReference type="OrthoDB" id="6955242at2"/>
<dbReference type="GO" id="GO:0016491">
    <property type="term" value="F:oxidoreductase activity"/>
    <property type="evidence" value="ECO:0007669"/>
    <property type="project" value="UniProtKB-KW"/>
</dbReference>
<gene>
    <name evidence="9" type="ORF">EDC64_10160</name>
</gene>
<keyword evidence="6" id="KW-0411">Iron-sulfur</keyword>
<evidence type="ECO:0000259" key="7">
    <source>
        <dbReference type="Pfam" id="PF22289"/>
    </source>
</evidence>
<keyword evidence="5" id="KW-0408">Iron</keyword>
<evidence type="ECO:0000256" key="6">
    <source>
        <dbReference type="ARBA" id="ARBA00023014"/>
    </source>
</evidence>
<name>A0A4R3M3E7_9HYPH</name>
<evidence type="ECO:0000256" key="4">
    <source>
        <dbReference type="ARBA" id="ARBA00023002"/>
    </source>
</evidence>
<evidence type="ECO:0000313" key="10">
    <source>
        <dbReference type="Proteomes" id="UP000294664"/>
    </source>
</evidence>
<dbReference type="Pfam" id="PF22290">
    <property type="entry name" value="DmmA-like_N"/>
    <property type="match status" value="1"/>
</dbReference>
<proteinExistence type="predicted"/>
<keyword evidence="3" id="KW-0479">Metal-binding</keyword>
<keyword evidence="10" id="KW-1185">Reference proteome</keyword>
<accession>A0A4R3M3E7</accession>
<feature type="domain" description="Dimethylamine monooxygenase subunit DmmA-like C-terminal" evidence="7">
    <location>
        <begin position="134"/>
        <end position="177"/>
    </location>
</feature>
<keyword evidence="2" id="KW-0001">2Fe-2S</keyword>
<dbReference type="AlphaFoldDB" id="A0A4R3M3E7"/>
<evidence type="ECO:0000256" key="5">
    <source>
        <dbReference type="ARBA" id="ARBA00023004"/>
    </source>
</evidence>
<dbReference type="GO" id="GO:0051537">
    <property type="term" value="F:2 iron, 2 sulfur cluster binding"/>
    <property type="evidence" value="ECO:0007669"/>
    <property type="project" value="UniProtKB-KW"/>
</dbReference>
<evidence type="ECO:0000313" key="9">
    <source>
        <dbReference type="EMBL" id="TCT07542.1"/>
    </source>
</evidence>
<dbReference type="EMBL" id="SMAI01000001">
    <property type="protein sequence ID" value="TCT07542.1"/>
    <property type="molecule type" value="Genomic_DNA"/>
</dbReference>
<dbReference type="GO" id="GO:0046872">
    <property type="term" value="F:metal ion binding"/>
    <property type="evidence" value="ECO:0007669"/>
    <property type="project" value="UniProtKB-KW"/>
</dbReference>
<evidence type="ECO:0000256" key="3">
    <source>
        <dbReference type="ARBA" id="ARBA00022723"/>
    </source>
</evidence>
<dbReference type="InterPro" id="IPR048037">
    <property type="entry name" value="DmmA-like_C"/>
</dbReference>
<dbReference type="Pfam" id="PF22289">
    <property type="entry name" value="DmmA-like_C"/>
    <property type="match status" value="1"/>
</dbReference>
<evidence type="ECO:0000259" key="8">
    <source>
        <dbReference type="Pfam" id="PF22290"/>
    </source>
</evidence>
<evidence type="ECO:0000256" key="1">
    <source>
        <dbReference type="ARBA" id="ARBA00022630"/>
    </source>
</evidence>
<dbReference type="NCBIfam" id="NF041259">
    <property type="entry name" value="mono_DmmA_fam"/>
    <property type="match status" value="1"/>
</dbReference>
<reference evidence="9 10" key="1">
    <citation type="submission" date="2019-03" db="EMBL/GenBank/DDBJ databases">
        <title>Genomic Encyclopedia of Type Strains, Phase IV (KMG-IV): sequencing the most valuable type-strain genomes for metagenomic binning, comparative biology and taxonomic classification.</title>
        <authorList>
            <person name="Goeker M."/>
        </authorList>
    </citation>
    <scope>NUCLEOTIDE SEQUENCE [LARGE SCALE GENOMIC DNA]</scope>
    <source>
        <strain evidence="9 10">DSM 9035</strain>
    </source>
</reference>
<keyword evidence="4" id="KW-0560">Oxidoreductase</keyword>
<comment type="caution">
    <text evidence="9">The sequence shown here is derived from an EMBL/GenBank/DDBJ whole genome shotgun (WGS) entry which is preliminary data.</text>
</comment>
<keyword evidence="1" id="KW-0285">Flavoprotein</keyword>
<dbReference type="Proteomes" id="UP000294664">
    <property type="component" value="Unassembled WGS sequence"/>
</dbReference>
<evidence type="ECO:0000256" key="2">
    <source>
        <dbReference type="ARBA" id="ARBA00022714"/>
    </source>
</evidence>
<organism evidence="9 10">
    <name type="scientific">Aquabacter spiritensis</name>
    <dbReference type="NCBI Taxonomy" id="933073"/>
    <lineage>
        <taxon>Bacteria</taxon>
        <taxon>Pseudomonadati</taxon>
        <taxon>Pseudomonadota</taxon>
        <taxon>Alphaproteobacteria</taxon>
        <taxon>Hyphomicrobiales</taxon>
        <taxon>Xanthobacteraceae</taxon>
        <taxon>Aquabacter</taxon>
    </lineage>
</organism>
<protein>
    <submittedName>
        <fullName evidence="9">Uncharacterized protein</fullName>
    </submittedName>
</protein>